<dbReference type="InterPro" id="IPR036291">
    <property type="entry name" value="NAD(P)-bd_dom_sf"/>
</dbReference>
<reference evidence="3" key="1">
    <citation type="journal article" date="2019" name="Int. J. Syst. Evol. Microbiol.">
        <title>The Global Catalogue of Microorganisms (GCM) 10K type strain sequencing project: providing services to taxonomists for standard genome sequencing and annotation.</title>
        <authorList>
            <consortium name="The Broad Institute Genomics Platform"/>
            <consortium name="The Broad Institute Genome Sequencing Center for Infectious Disease"/>
            <person name="Wu L."/>
            <person name="Ma J."/>
        </authorList>
    </citation>
    <scope>NUCLEOTIDE SEQUENCE [LARGE SCALE GENOMIC DNA]</scope>
    <source>
        <strain evidence="3">SHR3</strain>
    </source>
</reference>
<dbReference type="Gene3D" id="3.40.50.720">
    <property type="entry name" value="NAD(P)-binding Rossmann-like Domain"/>
    <property type="match status" value="1"/>
</dbReference>
<dbReference type="InterPro" id="IPR003781">
    <property type="entry name" value="CoA-bd"/>
</dbReference>
<accession>A0ABW1AU32</accession>
<comment type="caution">
    <text evidence="2">The sequence shown here is derived from an EMBL/GenBank/DDBJ whole genome shotgun (WGS) entry which is preliminary data.</text>
</comment>
<name>A0ABW1AU32_9RHOO</name>
<feature type="domain" description="CoA-binding" evidence="1">
    <location>
        <begin position="11"/>
        <end position="104"/>
    </location>
</feature>
<dbReference type="PANTHER" id="PTHR33303:SF2">
    <property type="entry name" value="COA-BINDING DOMAIN-CONTAINING PROTEIN"/>
    <property type="match status" value="1"/>
</dbReference>
<evidence type="ECO:0000259" key="1">
    <source>
        <dbReference type="SMART" id="SM00881"/>
    </source>
</evidence>
<dbReference type="SUPFAM" id="SSF51735">
    <property type="entry name" value="NAD(P)-binding Rossmann-fold domains"/>
    <property type="match status" value="1"/>
</dbReference>
<evidence type="ECO:0000313" key="2">
    <source>
        <dbReference type="EMBL" id="MFC5770721.1"/>
    </source>
</evidence>
<organism evidence="2 3">
    <name type="scientific">Thauera sinica</name>
    <dbReference type="NCBI Taxonomy" id="2665146"/>
    <lineage>
        <taxon>Bacteria</taxon>
        <taxon>Pseudomonadati</taxon>
        <taxon>Pseudomonadota</taxon>
        <taxon>Betaproteobacteria</taxon>
        <taxon>Rhodocyclales</taxon>
        <taxon>Zoogloeaceae</taxon>
        <taxon>Thauera</taxon>
    </lineage>
</organism>
<dbReference type="Proteomes" id="UP001595974">
    <property type="component" value="Unassembled WGS sequence"/>
</dbReference>
<sequence>MIQDEAGLRRLLEETRTIAVVGMSARPDRPSNEVAQYLRRAGYTVIPVNPAYPEILGERCYPSLREVPVKIDMVDVFRNPADVMPIVEDAIAVGAKSLWLQLGVIVPEAVARAEAAGMAVVMDHCVKIEHRRLLG</sequence>
<dbReference type="PANTHER" id="PTHR33303">
    <property type="entry name" value="CYTOPLASMIC PROTEIN-RELATED"/>
    <property type="match status" value="1"/>
</dbReference>
<dbReference type="RefSeq" id="WP_096444816.1">
    <property type="nucleotide sequence ID" value="NZ_JBHSOG010000059.1"/>
</dbReference>
<dbReference type="SMART" id="SM00881">
    <property type="entry name" value="CoA_binding"/>
    <property type="match status" value="1"/>
</dbReference>
<gene>
    <name evidence="2" type="ORF">ACFPTN_15175</name>
</gene>
<dbReference type="Pfam" id="PF13380">
    <property type="entry name" value="CoA_binding_2"/>
    <property type="match status" value="1"/>
</dbReference>
<protein>
    <submittedName>
        <fullName evidence="2">CoA-binding protein</fullName>
    </submittedName>
</protein>
<dbReference type="EMBL" id="JBHSOG010000059">
    <property type="protein sequence ID" value="MFC5770721.1"/>
    <property type="molecule type" value="Genomic_DNA"/>
</dbReference>
<keyword evidence="3" id="KW-1185">Reference proteome</keyword>
<evidence type="ECO:0000313" key="3">
    <source>
        <dbReference type="Proteomes" id="UP001595974"/>
    </source>
</evidence>
<proteinExistence type="predicted"/>